<dbReference type="RefSeq" id="WP_275120622.1">
    <property type="nucleotide sequence ID" value="NZ_JAOTPO010000025.1"/>
</dbReference>
<comment type="caution">
    <text evidence="2">The sequence shown here is derived from an EMBL/GenBank/DDBJ whole genome shotgun (WGS) entry which is preliminary data.</text>
</comment>
<dbReference type="Pfam" id="PF03551">
    <property type="entry name" value="PadR"/>
    <property type="match status" value="1"/>
</dbReference>
<proteinExistence type="predicted"/>
<organism evidence="2 3">
    <name type="scientific">Alkalihalobacterium chitinilyticum</name>
    <dbReference type="NCBI Taxonomy" id="2980103"/>
    <lineage>
        <taxon>Bacteria</taxon>
        <taxon>Bacillati</taxon>
        <taxon>Bacillota</taxon>
        <taxon>Bacilli</taxon>
        <taxon>Bacillales</taxon>
        <taxon>Bacillaceae</taxon>
        <taxon>Alkalihalobacterium</taxon>
    </lineage>
</organism>
<dbReference type="Gene3D" id="1.10.10.10">
    <property type="entry name" value="Winged helix-like DNA-binding domain superfamily/Winged helix DNA-binding domain"/>
    <property type="match status" value="2"/>
</dbReference>
<dbReference type="InterPro" id="IPR005149">
    <property type="entry name" value="Tscrpt_reg_PadR_N"/>
</dbReference>
<sequence length="251" mass="29533">MTKLSISVKKLGLSSKDILHIMILQSLNQTPSHPAEIYRQVSEALRNDHLSSTRSRTYVYKTIEELQQNGLIEFQKQGRKKVFSLSQEGTKYLKDHKVRVDPSLQKLIAIVEHMRETITKRKIQTVDISLTDDDKQYLSKLINVKALIQWYSLYRLIHEGNHHGGALYGEMNIWFGWMNNHGYFYQVLREMNQEGLINGTWLDEDTRSQRKYEVTDLGKRKFTSLSLNIERHFTEVHQFLRSMIEKLNHTP</sequence>
<dbReference type="InterPro" id="IPR036388">
    <property type="entry name" value="WH-like_DNA-bd_sf"/>
</dbReference>
<dbReference type="PANTHER" id="PTHR43252:SF2">
    <property type="entry name" value="TRANSCRIPTION REGULATOR, PADR-LIKE FAMILY"/>
    <property type="match status" value="1"/>
</dbReference>
<protein>
    <submittedName>
        <fullName evidence="2">Helix-turn-helix transcriptional regulator</fullName>
    </submittedName>
</protein>
<name>A0ABT5VKR0_9BACI</name>
<keyword evidence="3" id="KW-1185">Reference proteome</keyword>
<accession>A0ABT5VKR0</accession>
<feature type="domain" description="Transcription regulator PadR N-terminal" evidence="1">
    <location>
        <begin position="156"/>
        <end position="223"/>
    </location>
</feature>
<dbReference type="Proteomes" id="UP001148125">
    <property type="component" value="Unassembled WGS sequence"/>
</dbReference>
<reference evidence="2" key="1">
    <citation type="submission" date="2024-05" db="EMBL/GenBank/DDBJ databases">
        <title>Alkalihalobacillus sp. strain MEB203 novel alkaliphilic bacterium from Lonar Lake, India.</title>
        <authorList>
            <person name="Joshi A."/>
            <person name="Thite S."/>
            <person name="Mengade P."/>
        </authorList>
    </citation>
    <scope>NUCLEOTIDE SEQUENCE</scope>
    <source>
        <strain evidence="2">MEB 203</strain>
    </source>
</reference>
<dbReference type="PANTHER" id="PTHR43252">
    <property type="entry name" value="TRANSCRIPTIONAL REGULATOR YQJI"/>
    <property type="match status" value="1"/>
</dbReference>
<evidence type="ECO:0000313" key="2">
    <source>
        <dbReference type="EMBL" id="MDE5416033.1"/>
    </source>
</evidence>
<dbReference type="SUPFAM" id="SSF46785">
    <property type="entry name" value="Winged helix' DNA-binding domain"/>
    <property type="match status" value="2"/>
</dbReference>
<evidence type="ECO:0000313" key="3">
    <source>
        <dbReference type="Proteomes" id="UP001148125"/>
    </source>
</evidence>
<gene>
    <name evidence="2" type="ORF">N7Z68_22145</name>
</gene>
<evidence type="ECO:0000259" key="1">
    <source>
        <dbReference type="Pfam" id="PF03551"/>
    </source>
</evidence>
<dbReference type="InterPro" id="IPR036390">
    <property type="entry name" value="WH_DNA-bd_sf"/>
</dbReference>
<dbReference type="EMBL" id="JAOTPO010000025">
    <property type="protein sequence ID" value="MDE5416033.1"/>
    <property type="molecule type" value="Genomic_DNA"/>
</dbReference>